<dbReference type="SUPFAM" id="SSF58113">
    <property type="entry name" value="Apolipoprotein A-I"/>
    <property type="match status" value="1"/>
</dbReference>
<proteinExistence type="predicted"/>
<evidence type="ECO:0000256" key="4">
    <source>
        <dbReference type="ARBA" id="ARBA00023054"/>
    </source>
</evidence>
<evidence type="ECO:0000256" key="7">
    <source>
        <dbReference type="SAM" id="MobiDB-lite"/>
    </source>
</evidence>
<evidence type="ECO:0000256" key="1">
    <source>
        <dbReference type="ARBA" id="ARBA00004613"/>
    </source>
</evidence>
<protein>
    <submittedName>
        <fullName evidence="11">Techylectin-5A-like</fullName>
    </submittedName>
</protein>
<keyword evidence="8" id="KW-0472">Membrane</keyword>
<feature type="region of interest" description="Disordered" evidence="7">
    <location>
        <begin position="1"/>
        <end position="23"/>
    </location>
</feature>
<dbReference type="GO" id="GO:0005576">
    <property type="term" value="C:extracellular region"/>
    <property type="evidence" value="ECO:0007669"/>
    <property type="project" value="UniProtKB-SubCell"/>
</dbReference>
<comment type="subcellular location">
    <subcellularLocation>
        <location evidence="1">Secreted</location>
    </subcellularLocation>
</comment>
<dbReference type="RefSeq" id="XP_019638424.1">
    <property type="nucleotide sequence ID" value="XM_019782865.1"/>
</dbReference>
<keyword evidence="3" id="KW-0732">Signal</keyword>
<evidence type="ECO:0000256" key="8">
    <source>
        <dbReference type="SAM" id="Phobius"/>
    </source>
</evidence>
<name>A0A6P4ZWP3_BRABE</name>
<dbReference type="InterPro" id="IPR037579">
    <property type="entry name" value="FIB_ANG-like"/>
</dbReference>
<keyword evidence="6" id="KW-0325">Glycoprotein</keyword>
<evidence type="ECO:0000256" key="5">
    <source>
        <dbReference type="ARBA" id="ARBA00023157"/>
    </source>
</evidence>
<dbReference type="SUPFAM" id="SSF56496">
    <property type="entry name" value="Fibrinogen C-terminal domain-like"/>
    <property type="match status" value="1"/>
</dbReference>
<evidence type="ECO:0000259" key="9">
    <source>
        <dbReference type="PROSITE" id="PS51406"/>
    </source>
</evidence>
<dbReference type="SMART" id="SM00186">
    <property type="entry name" value="FBG"/>
    <property type="match status" value="1"/>
</dbReference>
<reference evidence="11" key="1">
    <citation type="submission" date="2025-08" db="UniProtKB">
        <authorList>
            <consortium name="RefSeq"/>
        </authorList>
    </citation>
    <scope>IDENTIFICATION</scope>
    <source>
        <tissue evidence="11">Gonad</tissue>
    </source>
</reference>
<keyword evidence="4" id="KW-0175">Coiled coil</keyword>
<organism evidence="10 11">
    <name type="scientific">Branchiostoma belcheri</name>
    <name type="common">Amphioxus</name>
    <dbReference type="NCBI Taxonomy" id="7741"/>
    <lineage>
        <taxon>Eukaryota</taxon>
        <taxon>Metazoa</taxon>
        <taxon>Chordata</taxon>
        <taxon>Cephalochordata</taxon>
        <taxon>Leptocardii</taxon>
        <taxon>Amphioxiformes</taxon>
        <taxon>Branchiostomatidae</taxon>
        <taxon>Branchiostoma</taxon>
    </lineage>
</organism>
<keyword evidence="8" id="KW-1133">Transmembrane helix</keyword>
<feature type="domain" description="Fibrinogen C-terminal" evidence="9">
    <location>
        <begin position="193"/>
        <end position="415"/>
    </location>
</feature>
<dbReference type="Pfam" id="PF00147">
    <property type="entry name" value="Fibrinogen_C"/>
    <property type="match status" value="1"/>
</dbReference>
<evidence type="ECO:0000313" key="11">
    <source>
        <dbReference type="RefSeq" id="XP_019638424.1"/>
    </source>
</evidence>
<evidence type="ECO:0000256" key="6">
    <source>
        <dbReference type="ARBA" id="ARBA00023180"/>
    </source>
</evidence>
<dbReference type="Gene3D" id="4.10.530.10">
    <property type="entry name" value="Gamma-fibrinogen Carboxyl Terminal Fragment, domain 2"/>
    <property type="match status" value="1"/>
</dbReference>
<dbReference type="PANTHER" id="PTHR47221:SF6">
    <property type="entry name" value="FIBRINOGEN ALPHA CHAIN"/>
    <property type="match status" value="1"/>
</dbReference>
<keyword evidence="10" id="KW-1185">Reference proteome</keyword>
<accession>A0A6P4ZWP3</accession>
<dbReference type="PANTHER" id="PTHR47221">
    <property type="entry name" value="FIBRINOGEN ALPHA CHAIN"/>
    <property type="match status" value="1"/>
</dbReference>
<dbReference type="NCBIfam" id="NF040941">
    <property type="entry name" value="GGGWT_bact"/>
    <property type="match status" value="1"/>
</dbReference>
<dbReference type="OrthoDB" id="6038967at2759"/>
<keyword evidence="5" id="KW-1015">Disulfide bond</keyword>
<evidence type="ECO:0000313" key="10">
    <source>
        <dbReference type="Proteomes" id="UP000515135"/>
    </source>
</evidence>
<dbReference type="InterPro" id="IPR014716">
    <property type="entry name" value="Fibrinogen_a/b/g_C_1"/>
</dbReference>
<dbReference type="Gene3D" id="3.90.215.10">
    <property type="entry name" value="Gamma Fibrinogen, chain A, domain 1"/>
    <property type="match status" value="1"/>
</dbReference>
<evidence type="ECO:0000256" key="3">
    <source>
        <dbReference type="ARBA" id="ARBA00022729"/>
    </source>
</evidence>
<dbReference type="InterPro" id="IPR002181">
    <property type="entry name" value="Fibrinogen_a/b/g_C_dom"/>
</dbReference>
<dbReference type="FunFam" id="3.90.215.10:FF:000001">
    <property type="entry name" value="Tenascin isoform 1"/>
    <property type="match status" value="1"/>
</dbReference>
<gene>
    <name evidence="11" type="primary">LOC109480631</name>
</gene>
<feature type="transmembrane region" description="Helical" evidence="8">
    <location>
        <begin position="27"/>
        <end position="49"/>
    </location>
</feature>
<dbReference type="GeneID" id="109480631"/>
<keyword evidence="8" id="KW-0812">Transmembrane</keyword>
<dbReference type="InterPro" id="IPR036056">
    <property type="entry name" value="Fibrinogen-like_C"/>
</dbReference>
<dbReference type="Proteomes" id="UP000515135">
    <property type="component" value="Unplaced"/>
</dbReference>
<keyword evidence="2" id="KW-0964">Secreted</keyword>
<dbReference type="KEGG" id="bbel:109480631"/>
<evidence type="ECO:0000256" key="2">
    <source>
        <dbReference type="ARBA" id="ARBA00022525"/>
    </source>
</evidence>
<sequence length="415" mass="46811">MSSKKLFPNSEAAPEGSVGRHGNQRTLGISITLSGLAAMVSFVALLFMVRELASIREQQTAFMREIRDQQTAFMGEIRDQQTAFMREIRDQQTAFMREIRDQQTAFMGEIRDQQTAFMGEIRDQQTAFMREIRDQQTAFMREIRDQQTAFMREIRDQQMTIQTDLQGLKDQVLQMQLRQENKAKDKVTTQATTTPAPIDTDCAAYKAAGHSSSGVYTLGSPLSGVTVYCDMDTAGGGWTVIQRRLDGSVPFNKNWEEYKHGFGNKNGEYWLGNENIHRLTAQKDYSLRIDMMDWSFLTRYAECDTFRVSGELDQYRLTVSGYSGTAGDSMAGAHSLSGLRFSTVDRDNDAHPSLHCCETYGLGGWWYRACSDFALNGRYLGNCGNSCGVGQGVMWNTWTGQKYSLKSVSMKIRPG</sequence>
<dbReference type="AlphaFoldDB" id="A0A6P4ZWP3"/>
<dbReference type="CDD" id="cd00087">
    <property type="entry name" value="FReD"/>
    <property type="match status" value="1"/>
</dbReference>
<dbReference type="PROSITE" id="PS51406">
    <property type="entry name" value="FIBRINOGEN_C_2"/>
    <property type="match status" value="1"/>
</dbReference>